<proteinExistence type="predicted"/>
<protein>
    <submittedName>
        <fullName evidence="1">Uncharacterized protein</fullName>
    </submittedName>
</protein>
<organism evidence="1 2">
    <name type="scientific">Parafrankia colletiae</name>
    <dbReference type="NCBI Taxonomy" id="573497"/>
    <lineage>
        <taxon>Bacteria</taxon>
        <taxon>Bacillati</taxon>
        <taxon>Actinomycetota</taxon>
        <taxon>Actinomycetes</taxon>
        <taxon>Frankiales</taxon>
        <taxon>Frankiaceae</taxon>
        <taxon>Parafrankia</taxon>
    </lineage>
</organism>
<reference evidence="2" key="1">
    <citation type="submission" date="2016-07" db="EMBL/GenBank/DDBJ databases">
        <title>Sequence Frankia sp. strain CcI1.17.</title>
        <authorList>
            <person name="Ghodhbane-Gtari F."/>
            <person name="Swanson E."/>
            <person name="Gueddou A."/>
            <person name="Morris K."/>
            <person name="Hezbri K."/>
            <person name="Ktari A."/>
            <person name="Nouioui I."/>
            <person name="Abebe-Akele F."/>
            <person name="Simpson S."/>
            <person name="Thomas K."/>
            <person name="Gtari M."/>
            <person name="Tisa L.S."/>
            <person name="Hurst S."/>
        </authorList>
    </citation>
    <scope>NUCLEOTIDE SEQUENCE [LARGE SCALE GENOMIC DNA]</scope>
    <source>
        <strain evidence="2">Cc1.17</strain>
    </source>
</reference>
<dbReference type="Gene3D" id="3.30.450.20">
    <property type="entry name" value="PAS domain"/>
    <property type="match status" value="1"/>
</dbReference>
<comment type="caution">
    <text evidence="1">The sequence shown here is derived from an EMBL/GenBank/DDBJ whole genome shotgun (WGS) entry which is preliminary data.</text>
</comment>
<gene>
    <name evidence="1" type="ORF">CC117_30655</name>
</gene>
<dbReference type="InterPro" id="IPR035965">
    <property type="entry name" value="PAS-like_dom_sf"/>
</dbReference>
<dbReference type="EMBL" id="MBLM01000180">
    <property type="protein sequence ID" value="OHV28144.1"/>
    <property type="molecule type" value="Genomic_DNA"/>
</dbReference>
<evidence type="ECO:0000313" key="2">
    <source>
        <dbReference type="Proteomes" id="UP000179627"/>
    </source>
</evidence>
<dbReference type="Proteomes" id="UP000179627">
    <property type="component" value="Unassembled WGS sequence"/>
</dbReference>
<dbReference type="AlphaFoldDB" id="A0A1S1Q7I4"/>
<accession>A0A1S1Q7I4</accession>
<evidence type="ECO:0000313" key="1">
    <source>
        <dbReference type="EMBL" id="OHV28144.1"/>
    </source>
</evidence>
<name>A0A1S1Q7I4_9ACTN</name>
<dbReference type="SUPFAM" id="SSF55785">
    <property type="entry name" value="PYP-like sensor domain (PAS domain)"/>
    <property type="match status" value="1"/>
</dbReference>
<sequence>MLGRHWLFLVPKSDRELFARYERRVVRHGPGGSGERFPQYRMRFARPAGEIIHVQVASTVTYEFTERFGDSQPHMVCRLEDVTDREQIANYFRLAMDHSPVSLSLIDRSGHIVFNTGGRSPQETDDVLDAATRPISKVFADYKEAIRMVEAAFTGEAGSRLLPGVQEVLRPPHGACGTPEPRFGR</sequence>
<keyword evidence="2" id="KW-1185">Reference proteome</keyword>